<dbReference type="RefSeq" id="WP_224036453.1">
    <property type="nucleotide sequence ID" value="NZ_AP024849.1"/>
</dbReference>
<evidence type="ECO:0000256" key="2">
    <source>
        <dbReference type="SAM" id="Coils"/>
    </source>
</evidence>
<dbReference type="PANTHER" id="PTHR30469">
    <property type="entry name" value="MULTIDRUG RESISTANCE PROTEIN MDTA"/>
    <property type="match status" value="1"/>
</dbReference>
<organism evidence="5 6">
    <name type="scientific">Clostridium gelidum</name>
    <dbReference type="NCBI Taxonomy" id="704125"/>
    <lineage>
        <taxon>Bacteria</taxon>
        <taxon>Bacillati</taxon>
        <taxon>Bacillota</taxon>
        <taxon>Clostridia</taxon>
        <taxon>Eubacteriales</taxon>
        <taxon>Clostridiaceae</taxon>
        <taxon>Clostridium</taxon>
    </lineage>
</organism>
<dbReference type="InterPro" id="IPR058637">
    <property type="entry name" value="YknX-like_C"/>
</dbReference>
<name>A0ABN6IRF1_9CLOT</name>
<dbReference type="Pfam" id="PF25954">
    <property type="entry name" value="Beta-barrel_RND_2"/>
    <property type="match status" value="1"/>
</dbReference>
<dbReference type="Gene3D" id="1.10.287.470">
    <property type="entry name" value="Helix hairpin bin"/>
    <property type="match status" value="1"/>
</dbReference>
<feature type="domain" description="YknX-like C-terminal permuted SH3-like" evidence="4">
    <location>
        <begin position="228"/>
        <end position="287"/>
    </location>
</feature>
<evidence type="ECO:0000313" key="5">
    <source>
        <dbReference type="EMBL" id="BCZ44796.1"/>
    </source>
</evidence>
<feature type="domain" description="CusB-like beta-barrel" evidence="3">
    <location>
        <begin position="150"/>
        <end position="218"/>
    </location>
</feature>
<dbReference type="Pfam" id="PF25989">
    <property type="entry name" value="YknX_C"/>
    <property type="match status" value="1"/>
</dbReference>
<dbReference type="Gene3D" id="2.40.420.20">
    <property type="match status" value="1"/>
</dbReference>
<comment type="similarity">
    <text evidence="1">Belongs to the membrane fusion protein (MFP) (TC 8.A.1) family.</text>
</comment>
<sequence length="298" mass="31449">MLTQLAAQTAYNDAKANYNRTNTLCQADAATKVTLDDAKSKLNTAAAALDIANSNAETRLKNAKVSFAAASENTSITNAIINPDNIASAKSQMDSAKAELDLAKHALDNATITAPIAGKISAKNISVGELSPTQTPSIVLENPNSINVLIKVTETNINDITVGMSATISVPSTGLSYDGTISTISPSADQKTGMFDVKVAVNASDDNLKLGVVTNVLLINPNENNTLLVPKESVFEEDGTSYVYVINGDVLAKHTVTVGTSKNQYVEIKDGLSEDEQVVAYGSSNMKYNVKFNIVKSN</sequence>
<dbReference type="SUPFAM" id="SSF111369">
    <property type="entry name" value="HlyD-like secretion proteins"/>
    <property type="match status" value="1"/>
</dbReference>
<dbReference type="EMBL" id="AP024849">
    <property type="protein sequence ID" value="BCZ44796.1"/>
    <property type="molecule type" value="Genomic_DNA"/>
</dbReference>
<dbReference type="InterPro" id="IPR006143">
    <property type="entry name" value="RND_pump_MFP"/>
</dbReference>
<keyword evidence="6" id="KW-1185">Reference proteome</keyword>
<dbReference type="NCBIfam" id="TIGR01730">
    <property type="entry name" value="RND_mfp"/>
    <property type="match status" value="1"/>
</dbReference>
<evidence type="ECO:0000259" key="4">
    <source>
        <dbReference type="Pfam" id="PF25989"/>
    </source>
</evidence>
<gene>
    <name evidence="5" type="ORF">psyc5s11_08630</name>
</gene>
<keyword evidence="2" id="KW-0175">Coiled coil</keyword>
<evidence type="ECO:0000259" key="3">
    <source>
        <dbReference type="Pfam" id="PF25954"/>
    </source>
</evidence>
<protein>
    <submittedName>
        <fullName evidence="5">Uncharacterized protein</fullName>
    </submittedName>
</protein>
<evidence type="ECO:0000256" key="1">
    <source>
        <dbReference type="ARBA" id="ARBA00009477"/>
    </source>
</evidence>
<dbReference type="PANTHER" id="PTHR30469:SF15">
    <property type="entry name" value="HLYD FAMILY OF SECRETION PROTEINS"/>
    <property type="match status" value="1"/>
</dbReference>
<feature type="coiled-coil region" evidence="2">
    <location>
        <begin position="86"/>
        <end position="113"/>
    </location>
</feature>
<dbReference type="Gene3D" id="2.40.30.170">
    <property type="match status" value="1"/>
</dbReference>
<dbReference type="Gene3D" id="2.40.50.100">
    <property type="match status" value="1"/>
</dbReference>
<evidence type="ECO:0000313" key="6">
    <source>
        <dbReference type="Proteomes" id="UP000824633"/>
    </source>
</evidence>
<dbReference type="InterPro" id="IPR058792">
    <property type="entry name" value="Beta-barrel_RND_2"/>
</dbReference>
<proteinExistence type="inferred from homology"/>
<accession>A0ABN6IRF1</accession>
<dbReference type="Proteomes" id="UP000824633">
    <property type="component" value="Chromosome"/>
</dbReference>
<reference evidence="6" key="1">
    <citation type="submission" date="2021-07" db="EMBL/GenBank/DDBJ databases">
        <title>Complete genome sequencing of a Clostridium isolate.</title>
        <authorList>
            <person name="Ueki A."/>
            <person name="Tonouchi A."/>
        </authorList>
    </citation>
    <scope>NUCLEOTIDE SEQUENCE [LARGE SCALE GENOMIC DNA]</scope>
    <source>
        <strain evidence="6">C5S11</strain>
    </source>
</reference>